<evidence type="ECO:0000256" key="3">
    <source>
        <dbReference type="ARBA" id="ARBA00010450"/>
    </source>
</evidence>
<dbReference type="InterPro" id="IPR011010">
    <property type="entry name" value="DNA_brk_join_enz"/>
</dbReference>
<comment type="similarity">
    <text evidence="2">Belongs to the 'phage' integrase family. XerC subfamily.</text>
</comment>
<dbReference type="NCBIfam" id="TIGR02224">
    <property type="entry name" value="recomb_XerC"/>
    <property type="match status" value="1"/>
</dbReference>
<feature type="active site" evidence="12">
    <location>
        <position position="169"/>
    </location>
</feature>
<feature type="active site" evidence="12">
    <location>
        <position position="145"/>
    </location>
</feature>
<dbReference type="InterPro" id="IPR011932">
    <property type="entry name" value="Recomb_XerD"/>
</dbReference>
<evidence type="ECO:0000256" key="1">
    <source>
        <dbReference type="ARBA" id="ARBA00004496"/>
    </source>
</evidence>
<dbReference type="GO" id="GO:0009037">
    <property type="term" value="F:tyrosine-based site-specific recombinase activity"/>
    <property type="evidence" value="ECO:0007669"/>
    <property type="project" value="UniProtKB-UniRule"/>
</dbReference>
<evidence type="ECO:0000259" key="13">
    <source>
        <dbReference type="PROSITE" id="PS51898"/>
    </source>
</evidence>
<proteinExistence type="inferred from homology"/>
<protein>
    <recommendedName>
        <fullName evidence="4 12">Tyrosine recombinase XerD</fullName>
    </recommendedName>
</protein>
<dbReference type="GO" id="GO:0003677">
    <property type="term" value="F:DNA binding"/>
    <property type="evidence" value="ECO:0007669"/>
    <property type="project" value="UniProtKB-UniRule"/>
</dbReference>
<dbReference type="InterPro" id="IPR004107">
    <property type="entry name" value="Integrase_SAM-like_N"/>
</dbReference>
<evidence type="ECO:0000256" key="6">
    <source>
        <dbReference type="ARBA" id="ARBA00022618"/>
    </source>
</evidence>
<comment type="similarity">
    <text evidence="3 12">Belongs to the 'phage' integrase family. XerD subfamily.</text>
</comment>
<dbReference type="Gene3D" id="1.10.443.10">
    <property type="entry name" value="Intergrase catalytic core"/>
    <property type="match status" value="1"/>
</dbReference>
<keyword evidence="5 12" id="KW-0963">Cytoplasm</keyword>
<dbReference type="NCBIfam" id="TIGR02225">
    <property type="entry name" value="recomb_XerD"/>
    <property type="match status" value="1"/>
</dbReference>
<evidence type="ECO:0000256" key="8">
    <source>
        <dbReference type="ARBA" id="ARBA00022908"/>
    </source>
</evidence>
<dbReference type="InterPro" id="IPR013762">
    <property type="entry name" value="Integrase-like_cat_sf"/>
</dbReference>
<accession>A0A6H1WQG1</accession>
<evidence type="ECO:0000313" key="15">
    <source>
        <dbReference type="EMBL" id="QJA05376.1"/>
    </source>
</evidence>
<dbReference type="InterPro" id="IPR011931">
    <property type="entry name" value="Recomb_XerC"/>
</dbReference>
<organism evidence="15 16">
    <name type="scientific">Thermosulfurimonas marina</name>
    <dbReference type="NCBI Taxonomy" id="2047767"/>
    <lineage>
        <taxon>Bacteria</taxon>
        <taxon>Pseudomonadati</taxon>
        <taxon>Thermodesulfobacteriota</taxon>
        <taxon>Thermodesulfobacteria</taxon>
        <taxon>Thermodesulfobacteriales</taxon>
        <taxon>Thermodesulfobacteriaceae</taxon>
        <taxon>Thermosulfurimonas</taxon>
    </lineage>
</organism>
<dbReference type="InterPro" id="IPR050090">
    <property type="entry name" value="Tyrosine_recombinase_XerCD"/>
</dbReference>
<comment type="subunit">
    <text evidence="12">Forms a cyclic heterotetrameric complex composed of two molecules of XerC and two molecules of XerD.</text>
</comment>
<dbReference type="Pfam" id="PF00589">
    <property type="entry name" value="Phage_integrase"/>
    <property type="match status" value="1"/>
</dbReference>
<dbReference type="HAMAP" id="MF_01808">
    <property type="entry name" value="Recomb_XerC_XerD"/>
    <property type="match status" value="1"/>
</dbReference>
<comment type="subcellular location">
    <subcellularLocation>
        <location evidence="1 12">Cytoplasm</location>
    </subcellularLocation>
</comment>
<evidence type="ECO:0000256" key="11">
    <source>
        <dbReference type="ARBA" id="ARBA00023306"/>
    </source>
</evidence>
<feature type="active site" evidence="12">
    <location>
        <position position="240"/>
    </location>
</feature>
<dbReference type="InterPro" id="IPR044068">
    <property type="entry name" value="CB"/>
</dbReference>
<evidence type="ECO:0000256" key="5">
    <source>
        <dbReference type="ARBA" id="ARBA00022490"/>
    </source>
</evidence>
<gene>
    <name evidence="12 15" type="primary">xerD</name>
    <name evidence="15" type="ORF">FVE67_00590</name>
</gene>
<dbReference type="PROSITE" id="PS51900">
    <property type="entry name" value="CB"/>
    <property type="match status" value="1"/>
</dbReference>
<reference evidence="15 16" key="1">
    <citation type="submission" date="2019-08" db="EMBL/GenBank/DDBJ databases">
        <title>Complete genome sequence of Thermosulfurimonas marina SU872T, an anaerobic thermophilic chemolithoautotrophic bacterium isolated from a shallow marine hydrothermal vent.</title>
        <authorList>
            <person name="Allioux M."/>
            <person name="Jebbar M."/>
            <person name="Slobodkina G."/>
            <person name="Slobodkin A."/>
            <person name="Moalic Y."/>
            <person name="Frolova A."/>
            <person name="Shao Z."/>
            <person name="Alain K."/>
        </authorList>
    </citation>
    <scope>NUCLEOTIDE SEQUENCE [LARGE SCALE GENOMIC DNA]</scope>
    <source>
        <strain evidence="15 16">SU872</strain>
    </source>
</reference>
<keyword evidence="7 12" id="KW-0159">Chromosome partition</keyword>
<dbReference type="GO" id="GO:0005737">
    <property type="term" value="C:cytoplasm"/>
    <property type="evidence" value="ECO:0007669"/>
    <property type="project" value="UniProtKB-SubCell"/>
</dbReference>
<dbReference type="GO" id="GO:0007059">
    <property type="term" value="P:chromosome segregation"/>
    <property type="evidence" value="ECO:0007669"/>
    <property type="project" value="UniProtKB-UniRule"/>
</dbReference>
<dbReference type="CDD" id="cd00798">
    <property type="entry name" value="INT_XerDC_C"/>
    <property type="match status" value="1"/>
</dbReference>
<dbReference type="SUPFAM" id="SSF56349">
    <property type="entry name" value="DNA breaking-rejoining enzymes"/>
    <property type="match status" value="1"/>
</dbReference>
<evidence type="ECO:0000256" key="9">
    <source>
        <dbReference type="ARBA" id="ARBA00023125"/>
    </source>
</evidence>
<keyword evidence="8 12" id="KW-0229">DNA integration</keyword>
<feature type="active site" evidence="12">
    <location>
        <position position="243"/>
    </location>
</feature>
<dbReference type="KEGG" id="tmai:FVE67_00590"/>
<dbReference type="InterPro" id="IPR023009">
    <property type="entry name" value="Tyrosine_recombinase_XerC/XerD"/>
</dbReference>
<name>A0A6H1WQG1_9BACT</name>
<dbReference type="GO" id="GO:0051301">
    <property type="term" value="P:cell division"/>
    <property type="evidence" value="ECO:0007669"/>
    <property type="project" value="UniProtKB-UniRule"/>
</dbReference>
<feature type="domain" description="Tyr recombinase" evidence="13">
    <location>
        <begin position="105"/>
        <end position="288"/>
    </location>
</feature>
<dbReference type="EMBL" id="CP042909">
    <property type="protein sequence ID" value="QJA05376.1"/>
    <property type="molecule type" value="Genomic_DNA"/>
</dbReference>
<dbReference type="Proteomes" id="UP000501253">
    <property type="component" value="Chromosome"/>
</dbReference>
<dbReference type="InterPro" id="IPR010998">
    <property type="entry name" value="Integrase_recombinase_N"/>
</dbReference>
<keyword evidence="9 12" id="KW-0238">DNA-binding</keyword>
<keyword evidence="11 12" id="KW-0131">Cell cycle</keyword>
<dbReference type="PANTHER" id="PTHR30349:SF81">
    <property type="entry name" value="TYROSINE RECOMBINASE XERC"/>
    <property type="match status" value="1"/>
</dbReference>
<keyword evidence="16" id="KW-1185">Reference proteome</keyword>
<sequence length="294" mass="33537">MKTLLEGFLSHLALEKGLSENTLAAYARDLQDFETFLHQKGLDPREIGPEVVRLFLEELYHRGLSPRSVARKLSALRTFYRFLELEGLVKKNPLFLVEGPKTGRDLPKVLTAEEVERLLAAPDPSTPQGLRDRAMLETLYATGLRVSELVGLTLAQLNLEVGFVRVTGKGARERVVPLGEVARDWLERYLREARPRLLSGRESPYVFLNRQGRPLTRQRFWQIIREYARQAGLKTPISPHVLRHSFATHLLEGGADLRAVQLMLGHASLATTQIYTHLDLQNLRRIHERHHPRG</sequence>
<dbReference type="PROSITE" id="PS51898">
    <property type="entry name" value="TYR_RECOMBINASE"/>
    <property type="match status" value="1"/>
</dbReference>
<dbReference type="Pfam" id="PF02899">
    <property type="entry name" value="Phage_int_SAM_1"/>
    <property type="match status" value="1"/>
</dbReference>
<evidence type="ECO:0000259" key="14">
    <source>
        <dbReference type="PROSITE" id="PS51900"/>
    </source>
</evidence>
<evidence type="ECO:0000256" key="12">
    <source>
        <dbReference type="HAMAP-Rule" id="MF_01807"/>
    </source>
</evidence>
<evidence type="ECO:0000313" key="16">
    <source>
        <dbReference type="Proteomes" id="UP000501253"/>
    </source>
</evidence>
<keyword evidence="10 12" id="KW-0233">DNA recombination</keyword>
<dbReference type="PANTHER" id="PTHR30349">
    <property type="entry name" value="PHAGE INTEGRASE-RELATED"/>
    <property type="match status" value="1"/>
</dbReference>
<keyword evidence="6 12" id="KW-0132">Cell division</keyword>
<dbReference type="NCBIfam" id="NF040815">
    <property type="entry name" value="recomb_XerA_Arch"/>
    <property type="match status" value="1"/>
</dbReference>
<evidence type="ECO:0000256" key="7">
    <source>
        <dbReference type="ARBA" id="ARBA00022829"/>
    </source>
</evidence>
<feature type="domain" description="Core-binding (CB)" evidence="14">
    <location>
        <begin position="1"/>
        <end position="84"/>
    </location>
</feature>
<feature type="active site" description="O-(3'-phospho-DNA)-tyrosine intermediate" evidence="12">
    <location>
        <position position="275"/>
    </location>
</feature>
<evidence type="ECO:0000256" key="4">
    <source>
        <dbReference type="ARBA" id="ARBA00015810"/>
    </source>
</evidence>
<dbReference type="RefSeq" id="WP_168718742.1">
    <property type="nucleotide sequence ID" value="NZ_CP042909.1"/>
</dbReference>
<dbReference type="AlphaFoldDB" id="A0A6H1WQG1"/>
<dbReference type="Gene3D" id="1.10.150.130">
    <property type="match status" value="1"/>
</dbReference>
<feature type="active site" evidence="12">
    <location>
        <position position="266"/>
    </location>
</feature>
<evidence type="ECO:0000256" key="10">
    <source>
        <dbReference type="ARBA" id="ARBA00023172"/>
    </source>
</evidence>
<dbReference type="HAMAP" id="MF_01807">
    <property type="entry name" value="Recomb_XerD"/>
    <property type="match status" value="1"/>
</dbReference>
<dbReference type="InterPro" id="IPR002104">
    <property type="entry name" value="Integrase_catalytic"/>
</dbReference>
<dbReference type="NCBIfam" id="NF001399">
    <property type="entry name" value="PRK00283.1"/>
    <property type="match status" value="1"/>
</dbReference>
<dbReference type="GO" id="GO:0006313">
    <property type="term" value="P:DNA transposition"/>
    <property type="evidence" value="ECO:0007669"/>
    <property type="project" value="UniProtKB-UniRule"/>
</dbReference>
<evidence type="ECO:0000256" key="2">
    <source>
        <dbReference type="ARBA" id="ARBA00006657"/>
    </source>
</evidence>
<comment type="function">
    <text evidence="12">Site-specific tyrosine recombinase, which acts by catalyzing the cutting and rejoining of the recombining DNA molecules. The XerC-XerD complex is essential to convert dimers of the bacterial chromosome into monomers to permit their segregation at cell division. It also contributes to the segregational stability of plasmids.</text>
</comment>